<organism evidence="2">
    <name type="scientific">freshwater metagenome</name>
    <dbReference type="NCBI Taxonomy" id="449393"/>
    <lineage>
        <taxon>unclassified sequences</taxon>
        <taxon>metagenomes</taxon>
        <taxon>ecological metagenomes</taxon>
    </lineage>
</organism>
<gene>
    <name evidence="2" type="ORF">UFOPK3785_01877</name>
</gene>
<feature type="transmembrane region" description="Helical" evidence="1">
    <location>
        <begin position="234"/>
        <end position="257"/>
    </location>
</feature>
<dbReference type="AlphaFoldDB" id="A0A6J7LEU6"/>
<name>A0A6J7LEU6_9ZZZZ</name>
<protein>
    <submittedName>
        <fullName evidence="2">Unannotated protein</fullName>
    </submittedName>
</protein>
<dbReference type="Pfam" id="PF06170">
    <property type="entry name" value="DUF983"/>
    <property type="match status" value="1"/>
</dbReference>
<dbReference type="EMBL" id="CAFBNJ010000146">
    <property type="protein sequence ID" value="CAB4965293.1"/>
    <property type="molecule type" value="Genomic_DNA"/>
</dbReference>
<keyword evidence="1" id="KW-0472">Membrane</keyword>
<keyword evidence="1" id="KW-1133">Transmembrane helix</keyword>
<sequence length="328" mass="35919">MEAVEVKVESGAWTDFKERGLRSDISLRTTEGKRQDGASTDLVCLHGTSAHVVDDCRTVTFNQFPKQWHRIYVRLAAIDGRNRTVGASKYPIMGGGKKQHRYSTTPGIWIGRRSDESQELAIGGNGTSDLLVQGGVSGEIVIGEKDEEVGEFLDGVALAHDGEGIALGATSADESQHNGVVTMPAGTLLRRGARRRCPVCGQGKLFRSWVRMVPECPRCGLVFDRLPGHWLGSWFLNICVVQLVVVLILSIGVAATWPEPPMWIIGGATALSAVLVPFLFFPFSRTLWCAIDLAMRPLDYDDGVAPGFMLSEDQERLELERSALHDDE</sequence>
<evidence type="ECO:0000256" key="1">
    <source>
        <dbReference type="SAM" id="Phobius"/>
    </source>
</evidence>
<keyword evidence="1" id="KW-0812">Transmembrane</keyword>
<proteinExistence type="predicted"/>
<evidence type="ECO:0000313" key="2">
    <source>
        <dbReference type="EMBL" id="CAB4965293.1"/>
    </source>
</evidence>
<accession>A0A6J7LEU6</accession>
<dbReference type="InterPro" id="IPR009325">
    <property type="entry name" value="DUF983"/>
</dbReference>
<feature type="transmembrane region" description="Helical" evidence="1">
    <location>
        <begin position="263"/>
        <end position="283"/>
    </location>
</feature>
<reference evidence="2" key="1">
    <citation type="submission" date="2020-05" db="EMBL/GenBank/DDBJ databases">
        <authorList>
            <person name="Chiriac C."/>
            <person name="Salcher M."/>
            <person name="Ghai R."/>
            <person name="Kavagutti S V."/>
        </authorList>
    </citation>
    <scope>NUCLEOTIDE SEQUENCE</scope>
</reference>